<evidence type="ECO:0000259" key="6">
    <source>
        <dbReference type="Pfam" id="PF07992"/>
    </source>
</evidence>
<keyword evidence="3" id="KW-0285">Flavoprotein</keyword>
<gene>
    <name evidence="7" type="ORF">ACFPOG_05035</name>
</gene>
<evidence type="ECO:0000313" key="8">
    <source>
        <dbReference type="Proteomes" id="UP001596044"/>
    </source>
</evidence>
<organism evidence="7 8">
    <name type="scientific">Paenibacillus aestuarii</name>
    <dbReference type="NCBI Taxonomy" id="516965"/>
    <lineage>
        <taxon>Bacteria</taxon>
        <taxon>Bacillati</taxon>
        <taxon>Bacillota</taxon>
        <taxon>Bacilli</taxon>
        <taxon>Bacillales</taxon>
        <taxon>Paenibacillaceae</taxon>
        <taxon>Paenibacillus</taxon>
    </lineage>
</organism>
<dbReference type="InterPro" id="IPR023753">
    <property type="entry name" value="FAD/NAD-binding_dom"/>
</dbReference>
<dbReference type="PANTHER" id="PTHR42913">
    <property type="entry name" value="APOPTOSIS-INDUCING FACTOR 1"/>
    <property type="match status" value="1"/>
</dbReference>
<dbReference type="EMBL" id="JBHSMJ010000008">
    <property type="protein sequence ID" value="MFC5447611.1"/>
    <property type="molecule type" value="Genomic_DNA"/>
</dbReference>
<dbReference type="RefSeq" id="WP_270884042.1">
    <property type="nucleotide sequence ID" value="NZ_JAQFVF010000061.1"/>
</dbReference>
<proteinExistence type="inferred from homology"/>
<dbReference type="Gene3D" id="3.50.50.100">
    <property type="match status" value="1"/>
</dbReference>
<comment type="cofactor">
    <cofactor evidence="1">
        <name>FAD</name>
        <dbReference type="ChEBI" id="CHEBI:57692"/>
    </cofactor>
</comment>
<dbReference type="Proteomes" id="UP001596044">
    <property type="component" value="Unassembled WGS sequence"/>
</dbReference>
<keyword evidence="4" id="KW-0274">FAD</keyword>
<keyword evidence="8" id="KW-1185">Reference proteome</keyword>
<keyword evidence="5" id="KW-0560">Oxidoreductase</keyword>
<comment type="caution">
    <text evidence="7">The sequence shown here is derived from an EMBL/GenBank/DDBJ whole genome shotgun (WGS) entry which is preliminary data.</text>
</comment>
<reference evidence="8" key="1">
    <citation type="journal article" date="2019" name="Int. J. Syst. Evol. Microbiol.">
        <title>The Global Catalogue of Microorganisms (GCM) 10K type strain sequencing project: providing services to taxonomists for standard genome sequencing and annotation.</title>
        <authorList>
            <consortium name="The Broad Institute Genomics Platform"/>
            <consortium name="The Broad Institute Genome Sequencing Center for Infectious Disease"/>
            <person name="Wu L."/>
            <person name="Ma J."/>
        </authorList>
    </citation>
    <scope>NUCLEOTIDE SEQUENCE [LARGE SCALE GENOMIC DNA]</scope>
    <source>
        <strain evidence="8">KACC 11904</strain>
    </source>
</reference>
<feature type="domain" description="FAD/NAD(P)-binding" evidence="6">
    <location>
        <begin position="3"/>
        <end position="288"/>
    </location>
</feature>
<sequence>MKKFVILGGGYGGLTIALNMLEKDLPEDTVMVLIDRSPFQGLKTEYYALASGTIAETEIRVQYPVDPRLILTYGEVTSVDMDNKQILFADKEPLSYDWLAIGLGCVDNYHGITGAEDHTFSIQTLGQTRQTYQYVNDIAPYGQVSIIGGGLSGVEMAAELRESRSDLNIRLIDRGPSLLSSFPSNLQKYVRGWMVEHDIELRPNVSLCRIDGGELQNNEEIIKTDITIWTAGIQPNPIVRALNVPKDKQGRVVLNEFHQIPDYPDVFVVGDCASLPFSPSAQAAQAQGKQIAEVMHAIWKGETPKLGKIKLRGTLGSLGKKSGFGIMGFGIMGKSTLMTGKIARAIKSGVLWKSKRHFG</sequence>
<dbReference type="SUPFAM" id="SSF51905">
    <property type="entry name" value="FAD/NAD(P)-binding domain"/>
    <property type="match status" value="1"/>
</dbReference>
<evidence type="ECO:0000256" key="1">
    <source>
        <dbReference type="ARBA" id="ARBA00001974"/>
    </source>
</evidence>
<accession>A0ABW0K441</accession>
<dbReference type="PANTHER" id="PTHR42913:SF3">
    <property type="entry name" value="64 KDA MITOCHONDRIAL NADH DEHYDROGENASE (EUROFUNG)"/>
    <property type="match status" value="1"/>
</dbReference>
<dbReference type="Pfam" id="PF07992">
    <property type="entry name" value="Pyr_redox_2"/>
    <property type="match status" value="1"/>
</dbReference>
<dbReference type="PRINTS" id="PR00368">
    <property type="entry name" value="FADPNR"/>
</dbReference>
<protein>
    <submittedName>
        <fullName evidence="7">NAD(P)/FAD-dependent oxidoreductase</fullName>
    </submittedName>
</protein>
<evidence type="ECO:0000256" key="2">
    <source>
        <dbReference type="ARBA" id="ARBA00005272"/>
    </source>
</evidence>
<dbReference type="PRINTS" id="PR00411">
    <property type="entry name" value="PNDRDTASEI"/>
</dbReference>
<evidence type="ECO:0000256" key="3">
    <source>
        <dbReference type="ARBA" id="ARBA00022630"/>
    </source>
</evidence>
<dbReference type="InterPro" id="IPR036188">
    <property type="entry name" value="FAD/NAD-bd_sf"/>
</dbReference>
<dbReference type="InterPro" id="IPR051169">
    <property type="entry name" value="NADH-Q_oxidoreductase"/>
</dbReference>
<evidence type="ECO:0000313" key="7">
    <source>
        <dbReference type="EMBL" id="MFC5447611.1"/>
    </source>
</evidence>
<comment type="similarity">
    <text evidence="2">Belongs to the NADH dehydrogenase family.</text>
</comment>
<evidence type="ECO:0000256" key="5">
    <source>
        <dbReference type="ARBA" id="ARBA00023002"/>
    </source>
</evidence>
<evidence type="ECO:0000256" key="4">
    <source>
        <dbReference type="ARBA" id="ARBA00022827"/>
    </source>
</evidence>
<name>A0ABW0K441_9BACL</name>